<comment type="caution">
    <text evidence="2">The sequence shown here is derived from an EMBL/GenBank/DDBJ whole genome shotgun (WGS) entry which is preliminary data.</text>
</comment>
<proteinExistence type="predicted"/>
<feature type="coiled-coil region" evidence="1">
    <location>
        <begin position="12"/>
        <end position="60"/>
    </location>
</feature>
<gene>
    <name evidence="2" type="ORF">ENP73_02595</name>
</gene>
<reference evidence="2" key="1">
    <citation type="journal article" date="2020" name="mSystems">
        <title>Genome- and Community-Level Interaction Insights into Carbon Utilization and Element Cycling Functions of Hydrothermarchaeota in Hydrothermal Sediment.</title>
        <authorList>
            <person name="Zhou Z."/>
            <person name="Liu Y."/>
            <person name="Xu W."/>
            <person name="Pan J."/>
            <person name="Luo Z.H."/>
            <person name="Li M."/>
        </authorList>
    </citation>
    <scope>NUCLEOTIDE SEQUENCE [LARGE SCALE GENOMIC DNA]</scope>
    <source>
        <strain evidence="2">SpSt-246</strain>
    </source>
</reference>
<name>A0A7C2BYV4_9DEIN</name>
<dbReference type="EMBL" id="DSKL01000115">
    <property type="protein sequence ID" value="HEH81897.1"/>
    <property type="molecule type" value="Genomic_DNA"/>
</dbReference>
<evidence type="ECO:0000256" key="1">
    <source>
        <dbReference type="SAM" id="Coils"/>
    </source>
</evidence>
<accession>A0A7C2BYV4</accession>
<sequence>MLHWDEELERRLAPLRAKREAEARKVAELEERLRQASFEVLLLRRYLRQAEEENRRLRERAGAAALGRAWGGAGLAEVKRVLEAAWLELVLHASPQAERLGALIQAVERLLAETPPRSGPEPPPPAP</sequence>
<protein>
    <submittedName>
        <fullName evidence="2">Uncharacterized protein</fullName>
    </submittedName>
</protein>
<dbReference type="AlphaFoldDB" id="A0A7C2BYV4"/>
<keyword evidence="1" id="KW-0175">Coiled coil</keyword>
<evidence type="ECO:0000313" key="2">
    <source>
        <dbReference type="EMBL" id="HEH81897.1"/>
    </source>
</evidence>
<organism evidence="2">
    <name type="scientific">Thermus islandicus</name>
    <dbReference type="NCBI Taxonomy" id="540988"/>
    <lineage>
        <taxon>Bacteria</taxon>
        <taxon>Thermotogati</taxon>
        <taxon>Deinococcota</taxon>
        <taxon>Deinococci</taxon>
        <taxon>Thermales</taxon>
        <taxon>Thermaceae</taxon>
        <taxon>Thermus</taxon>
    </lineage>
</organism>